<gene>
    <name evidence="2" type="primary">ywlC</name>
    <name evidence="2" type="ORF">CHRY9390_02694</name>
</gene>
<evidence type="ECO:0000313" key="3">
    <source>
        <dbReference type="Proteomes" id="UP000662618"/>
    </source>
</evidence>
<dbReference type="AlphaFoldDB" id="A0A9N8QRF2"/>
<dbReference type="GO" id="GO:0061710">
    <property type="term" value="F:L-threonylcarbamoyladenylate synthase"/>
    <property type="evidence" value="ECO:0007669"/>
    <property type="project" value="UniProtKB-EC"/>
</dbReference>
<name>A0A9N8QRF2_9FLAO</name>
<keyword evidence="2" id="KW-0548">Nucleotidyltransferase</keyword>
<dbReference type="InterPro" id="IPR017945">
    <property type="entry name" value="DHBP_synth_RibB-like_a/b_dom"/>
</dbReference>
<dbReference type="SUPFAM" id="SSF55821">
    <property type="entry name" value="YrdC/RibB"/>
    <property type="match status" value="1"/>
</dbReference>
<dbReference type="PANTHER" id="PTHR42828:SF3">
    <property type="entry name" value="THREONYLCARBAMOYL-AMP SYNTHASE"/>
    <property type="match status" value="1"/>
</dbReference>
<dbReference type="EC" id="2.7.7.87" evidence="2"/>
<dbReference type="InterPro" id="IPR006070">
    <property type="entry name" value="Sua5-like_dom"/>
</dbReference>
<keyword evidence="2" id="KW-0808">Transferase</keyword>
<dbReference type="Gene3D" id="3.90.870.10">
    <property type="entry name" value="DHBP synthase"/>
    <property type="match status" value="1"/>
</dbReference>
<dbReference type="GO" id="GO:0003725">
    <property type="term" value="F:double-stranded RNA binding"/>
    <property type="evidence" value="ECO:0007669"/>
    <property type="project" value="InterPro"/>
</dbReference>
<dbReference type="InterPro" id="IPR052532">
    <property type="entry name" value="SUA5_domain"/>
</dbReference>
<organism evidence="2 3">
    <name type="scientific">Chryseobacterium aquaeductus</name>
    <dbReference type="NCBI Taxonomy" id="2675056"/>
    <lineage>
        <taxon>Bacteria</taxon>
        <taxon>Pseudomonadati</taxon>
        <taxon>Bacteroidota</taxon>
        <taxon>Flavobacteriia</taxon>
        <taxon>Flavobacteriales</taxon>
        <taxon>Weeksellaceae</taxon>
        <taxon>Chryseobacterium group</taxon>
        <taxon>Chryseobacterium</taxon>
    </lineage>
</organism>
<evidence type="ECO:0000313" key="2">
    <source>
        <dbReference type="EMBL" id="CAD7813697.1"/>
    </source>
</evidence>
<comment type="caution">
    <text evidence="2">The sequence shown here is derived from an EMBL/GenBank/DDBJ whole genome shotgun (WGS) entry which is preliminary data.</text>
</comment>
<evidence type="ECO:0000259" key="1">
    <source>
        <dbReference type="PROSITE" id="PS51163"/>
    </source>
</evidence>
<feature type="domain" description="YrdC-like" evidence="1">
    <location>
        <begin position="25"/>
        <end position="212"/>
    </location>
</feature>
<accession>A0A9N8QRF2</accession>
<keyword evidence="3" id="KW-1185">Reference proteome</keyword>
<dbReference type="Pfam" id="PF01300">
    <property type="entry name" value="Sua5_yciO_yrdC"/>
    <property type="match status" value="1"/>
</dbReference>
<dbReference type="NCBIfam" id="TIGR00057">
    <property type="entry name" value="L-threonylcarbamoyladenylate synthase"/>
    <property type="match status" value="1"/>
</dbReference>
<protein>
    <submittedName>
        <fullName evidence="2">Threonylcarbamoyl-AMP synthase</fullName>
        <ecNumber evidence="2">2.7.7.87</ecNumber>
    </submittedName>
</protein>
<dbReference type="EMBL" id="CAJIMS010000001">
    <property type="protein sequence ID" value="CAD7813697.1"/>
    <property type="molecule type" value="Genomic_DNA"/>
</dbReference>
<dbReference type="Proteomes" id="UP000662618">
    <property type="component" value="Unassembled WGS sequence"/>
</dbReference>
<proteinExistence type="predicted"/>
<sequence>MKLSKYLYLCFMAKILRIYPDNPQENLINEVIKSLKNGGLIIYPSDTVYALGCNIFDIKAMEKLAQIKKLKLEKAKFSIICNDLSHLSDFTRPIDTSVFRFLKSHLPGPFTFILEANKGLPLAYKNHKTIGIRVPDHSIPQLIVEKLGHPIASTSIKDDDEIIEYSTDPELIAEKYDHLVDIVIDSGYGDNMASTIVDLTSGEPEVIRQGKGEI</sequence>
<dbReference type="PROSITE" id="PS51163">
    <property type="entry name" value="YRDC"/>
    <property type="match status" value="1"/>
</dbReference>
<reference evidence="2" key="1">
    <citation type="submission" date="2020-12" db="EMBL/GenBank/DDBJ databases">
        <authorList>
            <person name="Rodrigo-Torres L."/>
            <person name="Arahal R. D."/>
            <person name="Lucena T."/>
        </authorList>
    </citation>
    <scope>NUCLEOTIDE SEQUENCE</scope>
    <source>
        <strain evidence="2">CECT 9390</strain>
    </source>
</reference>
<dbReference type="PANTHER" id="PTHR42828">
    <property type="entry name" value="DHBP SYNTHASE RIBB-LIKE ALPHA/BETA DOMAIN-CONTAINING PROTEIN"/>
    <property type="match status" value="1"/>
</dbReference>